<dbReference type="Proteomes" id="UP000007431">
    <property type="component" value="Unassembled WGS sequence"/>
</dbReference>
<feature type="non-terminal residue" evidence="2">
    <location>
        <position position="250"/>
    </location>
</feature>
<dbReference type="EMBL" id="GL377302">
    <property type="protein sequence ID" value="EFJ02759.1"/>
    <property type="molecule type" value="Genomic_DNA"/>
</dbReference>
<dbReference type="AlphaFoldDB" id="D8PLP7"/>
<reference evidence="2 3" key="1">
    <citation type="journal article" date="2010" name="Nat. Biotechnol.">
        <title>Genome sequence of the model mushroom Schizophyllum commune.</title>
        <authorList>
            <person name="Ohm R.A."/>
            <person name="de Jong J.F."/>
            <person name="Lugones L.G."/>
            <person name="Aerts A."/>
            <person name="Kothe E."/>
            <person name="Stajich J.E."/>
            <person name="de Vries R.P."/>
            <person name="Record E."/>
            <person name="Levasseur A."/>
            <person name="Baker S.E."/>
            <person name="Bartholomew K.A."/>
            <person name="Coutinho P.M."/>
            <person name="Erdmann S."/>
            <person name="Fowler T.J."/>
            <person name="Gathman A.C."/>
            <person name="Lombard V."/>
            <person name="Henrissat B."/>
            <person name="Knabe N."/>
            <person name="Kuees U."/>
            <person name="Lilly W.W."/>
            <person name="Lindquist E."/>
            <person name="Lucas S."/>
            <person name="Magnuson J.K."/>
            <person name="Piumi F."/>
            <person name="Raudaskoski M."/>
            <person name="Salamov A."/>
            <person name="Schmutz J."/>
            <person name="Schwarze F.W.M.R."/>
            <person name="vanKuyk P.A."/>
            <person name="Horton J.S."/>
            <person name="Grigoriev I.V."/>
            <person name="Woesten H.A.B."/>
        </authorList>
    </citation>
    <scope>NUCLEOTIDE SEQUENCE [LARGE SCALE GENOMIC DNA]</scope>
    <source>
        <strain evidence="3">H4-8 / FGSC 9210</strain>
    </source>
</reference>
<sequence length="250" mass="26036">MGPKITFTSSVDSDDTATIQSEQDEFFSFAPESAWAQVRGSDYNGGSEHLTVQSDTSISLSFAGDRVALYGTYGSDYAIYGAQLDDGPTYIMNASRPIAPLSQHLLFQATGLEKGVAHNLTLNSLSQGGAKFAVDYAEVDGASNAMGKAANTSGTAGGSASESAATAGSETRLGGGYCSRLDSGRHDPPRSSPAPPKAFSETNKRAAGHAVHHPARNHSLLHRNRNLEALRLGGGKVDFAVVEVTAVDAV</sequence>
<evidence type="ECO:0000256" key="1">
    <source>
        <dbReference type="SAM" id="MobiDB-lite"/>
    </source>
</evidence>
<organism evidence="3">
    <name type="scientific">Schizophyllum commune (strain H4-8 / FGSC 9210)</name>
    <name type="common">Split gill fungus</name>
    <dbReference type="NCBI Taxonomy" id="578458"/>
    <lineage>
        <taxon>Eukaryota</taxon>
        <taxon>Fungi</taxon>
        <taxon>Dikarya</taxon>
        <taxon>Basidiomycota</taxon>
        <taxon>Agaricomycotina</taxon>
        <taxon>Agaricomycetes</taxon>
        <taxon>Agaricomycetidae</taxon>
        <taxon>Agaricales</taxon>
        <taxon>Schizophyllaceae</taxon>
        <taxon>Schizophyllum</taxon>
    </lineage>
</organism>
<dbReference type="OrthoDB" id="2564234at2759"/>
<keyword evidence="3" id="KW-1185">Reference proteome</keyword>
<protein>
    <submittedName>
        <fullName evidence="2">Uncharacterized protein</fullName>
    </submittedName>
</protein>
<dbReference type="RefSeq" id="XP_003037661.1">
    <property type="nucleotide sequence ID" value="XM_003037615.1"/>
</dbReference>
<proteinExistence type="predicted"/>
<accession>D8PLP7</accession>
<feature type="compositionally biased region" description="Low complexity" evidence="1">
    <location>
        <begin position="149"/>
        <end position="171"/>
    </location>
</feature>
<dbReference type="HOGENOM" id="CLU_1111893_0_0_1"/>
<name>D8PLP7_SCHCM</name>
<evidence type="ECO:0000313" key="3">
    <source>
        <dbReference type="Proteomes" id="UP000007431"/>
    </source>
</evidence>
<dbReference type="Gene3D" id="2.60.120.260">
    <property type="entry name" value="Galactose-binding domain-like"/>
    <property type="match status" value="1"/>
</dbReference>
<dbReference type="VEuPathDB" id="FungiDB:SCHCODRAFT_01167550"/>
<evidence type="ECO:0000313" key="2">
    <source>
        <dbReference type="EMBL" id="EFJ02759.1"/>
    </source>
</evidence>
<dbReference type="KEGG" id="scm:SCHCO_01167550"/>
<feature type="region of interest" description="Disordered" evidence="1">
    <location>
        <begin position="148"/>
        <end position="218"/>
    </location>
</feature>
<dbReference type="GeneID" id="9597725"/>
<dbReference type="InParanoid" id="D8PLP7"/>
<gene>
    <name evidence="2" type="ORF">SCHCODRAFT_104667</name>
</gene>
<feature type="compositionally biased region" description="Basic residues" evidence="1">
    <location>
        <begin position="206"/>
        <end position="218"/>
    </location>
</feature>